<evidence type="ECO:0000313" key="2">
    <source>
        <dbReference type="EMBL" id="CAG9330435.1"/>
    </source>
</evidence>
<dbReference type="EMBL" id="CAJZBQ010000051">
    <property type="protein sequence ID" value="CAG9330435.1"/>
    <property type="molecule type" value="Genomic_DNA"/>
</dbReference>
<gene>
    <name evidence="2" type="ORF">BSTOLATCC_MIC51025</name>
</gene>
<keyword evidence="3" id="KW-1185">Reference proteome</keyword>
<name>A0AAU9JU97_9CILI</name>
<reference evidence="2" key="1">
    <citation type="submission" date="2021-09" db="EMBL/GenBank/DDBJ databases">
        <authorList>
            <consortium name="AG Swart"/>
            <person name="Singh M."/>
            <person name="Singh A."/>
            <person name="Seah K."/>
            <person name="Emmerich C."/>
        </authorList>
    </citation>
    <scope>NUCLEOTIDE SEQUENCE</scope>
    <source>
        <strain evidence="2">ATCC30299</strain>
    </source>
</reference>
<feature type="compositionally biased region" description="Polar residues" evidence="1">
    <location>
        <begin position="1"/>
        <end position="15"/>
    </location>
</feature>
<comment type="caution">
    <text evidence="2">The sequence shown here is derived from an EMBL/GenBank/DDBJ whole genome shotgun (WGS) entry which is preliminary data.</text>
</comment>
<sequence length="207" mass="23775">MNSTKGRQRNLNTLMPPQLKGQGLSRISSTCTDESTNSFLMEIDYNPDIDEKIRDEIDMRFNRSPTNAHYKFPREQIKFNKQLPVISYRSAREKTLEFYRRKDSLVNNSHKIGNITDFLNKSLKSKSPTRMKKTSRRERIGKTPSPLSTVLLNIAPISSATPNNLSVKHQIKHSGFPKLSKEFYRGSKSPSPTSIQLFSISQDLKRL</sequence>
<proteinExistence type="predicted"/>
<evidence type="ECO:0000256" key="1">
    <source>
        <dbReference type="SAM" id="MobiDB-lite"/>
    </source>
</evidence>
<evidence type="ECO:0000313" key="3">
    <source>
        <dbReference type="Proteomes" id="UP001162131"/>
    </source>
</evidence>
<protein>
    <submittedName>
        <fullName evidence="2">Uncharacterized protein</fullName>
    </submittedName>
</protein>
<dbReference type="Proteomes" id="UP001162131">
    <property type="component" value="Unassembled WGS sequence"/>
</dbReference>
<dbReference type="AlphaFoldDB" id="A0AAU9JU97"/>
<organism evidence="2 3">
    <name type="scientific">Blepharisma stoltei</name>
    <dbReference type="NCBI Taxonomy" id="1481888"/>
    <lineage>
        <taxon>Eukaryota</taxon>
        <taxon>Sar</taxon>
        <taxon>Alveolata</taxon>
        <taxon>Ciliophora</taxon>
        <taxon>Postciliodesmatophora</taxon>
        <taxon>Heterotrichea</taxon>
        <taxon>Heterotrichida</taxon>
        <taxon>Blepharismidae</taxon>
        <taxon>Blepharisma</taxon>
    </lineage>
</organism>
<feature type="region of interest" description="Disordered" evidence="1">
    <location>
        <begin position="1"/>
        <end position="25"/>
    </location>
</feature>
<accession>A0AAU9JU97</accession>